<gene>
    <name evidence="9" type="primary">pncA</name>
    <name evidence="9" type="ORF">DSM104329_02817</name>
</gene>
<evidence type="ECO:0000313" key="10">
    <source>
        <dbReference type="Proteomes" id="UP001162834"/>
    </source>
</evidence>
<evidence type="ECO:0000256" key="4">
    <source>
        <dbReference type="ARBA" id="ARBA00022801"/>
    </source>
</evidence>
<accession>A0A9E6XYQ3</accession>
<dbReference type="InterPro" id="IPR036380">
    <property type="entry name" value="Isochorismatase-like_sf"/>
</dbReference>
<dbReference type="EC" id="3.5.1.19" evidence="6"/>
<dbReference type="PANTHER" id="PTHR11080">
    <property type="entry name" value="PYRAZINAMIDASE/NICOTINAMIDASE"/>
    <property type="match status" value="1"/>
</dbReference>
<evidence type="ECO:0000256" key="7">
    <source>
        <dbReference type="ARBA" id="ARBA00043224"/>
    </source>
</evidence>
<protein>
    <recommendedName>
        <fullName evidence="6">nicotinamidase</fullName>
        <ecNumber evidence="6">3.5.1.19</ecNumber>
    </recommendedName>
    <alternativeName>
        <fullName evidence="7">Nicotinamide deamidase</fullName>
    </alternativeName>
</protein>
<dbReference type="InterPro" id="IPR000868">
    <property type="entry name" value="Isochorismatase-like_dom"/>
</dbReference>
<organism evidence="9 10">
    <name type="scientific">Capillimicrobium parvum</name>
    <dbReference type="NCBI Taxonomy" id="2884022"/>
    <lineage>
        <taxon>Bacteria</taxon>
        <taxon>Bacillati</taxon>
        <taxon>Actinomycetota</taxon>
        <taxon>Thermoleophilia</taxon>
        <taxon>Solirubrobacterales</taxon>
        <taxon>Capillimicrobiaceae</taxon>
        <taxon>Capillimicrobium</taxon>
    </lineage>
</organism>
<comment type="pathway">
    <text evidence="5">Cofactor biosynthesis; nicotinate biosynthesis; nicotinate from nicotinamide: step 1/1.</text>
</comment>
<evidence type="ECO:0000256" key="3">
    <source>
        <dbReference type="ARBA" id="ARBA00022723"/>
    </source>
</evidence>
<feature type="domain" description="Isochorismatase-like" evidence="8">
    <location>
        <begin position="15"/>
        <end position="171"/>
    </location>
</feature>
<dbReference type="GO" id="GO:0019363">
    <property type="term" value="P:pyridine nucleotide biosynthetic process"/>
    <property type="evidence" value="ECO:0007669"/>
    <property type="project" value="UniProtKB-KW"/>
</dbReference>
<dbReference type="Pfam" id="PF00857">
    <property type="entry name" value="Isochorismatase"/>
    <property type="match status" value="1"/>
</dbReference>
<dbReference type="EMBL" id="CP087164">
    <property type="protein sequence ID" value="UGS36413.1"/>
    <property type="molecule type" value="Genomic_DNA"/>
</dbReference>
<dbReference type="Proteomes" id="UP001162834">
    <property type="component" value="Chromosome"/>
</dbReference>
<reference evidence="9" key="1">
    <citation type="journal article" date="2022" name="Int. J. Syst. Evol. Microbiol.">
        <title>Pseudomonas aegrilactucae sp. nov. and Pseudomonas morbosilactucae sp. nov., pathogens causing bacterial rot of lettuce in Japan.</title>
        <authorList>
            <person name="Sawada H."/>
            <person name="Fujikawa T."/>
            <person name="Satou M."/>
        </authorList>
    </citation>
    <scope>NUCLEOTIDE SEQUENCE</scope>
    <source>
        <strain evidence="9">0166_1</strain>
    </source>
</reference>
<keyword evidence="3" id="KW-0479">Metal-binding</keyword>
<evidence type="ECO:0000256" key="2">
    <source>
        <dbReference type="ARBA" id="ARBA00022642"/>
    </source>
</evidence>
<dbReference type="SUPFAM" id="SSF52499">
    <property type="entry name" value="Isochorismatase-like hydrolases"/>
    <property type="match status" value="1"/>
</dbReference>
<evidence type="ECO:0000313" key="9">
    <source>
        <dbReference type="EMBL" id="UGS36413.1"/>
    </source>
</evidence>
<dbReference type="Gene3D" id="3.40.50.850">
    <property type="entry name" value="Isochorismatase-like"/>
    <property type="match status" value="1"/>
</dbReference>
<keyword evidence="10" id="KW-1185">Reference proteome</keyword>
<name>A0A9E6XYQ3_9ACTN</name>
<dbReference type="PANTHER" id="PTHR11080:SF2">
    <property type="entry name" value="LD05707P"/>
    <property type="match status" value="1"/>
</dbReference>
<dbReference type="GO" id="GO:0046872">
    <property type="term" value="F:metal ion binding"/>
    <property type="evidence" value="ECO:0007669"/>
    <property type="project" value="UniProtKB-KW"/>
</dbReference>
<evidence type="ECO:0000256" key="1">
    <source>
        <dbReference type="ARBA" id="ARBA00006336"/>
    </source>
</evidence>
<dbReference type="GO" id="GO:0008936">
    <property type="term" value="F:nicotinamidase activity"/>
    <property type="evidence" value="ECO:0007669"/>
    <property type="project" value="UniProtKB-EC"/>
</dbReference>
<dbReference type="KEGG" id="sbae:DSM104329_02817"/>
<keyword evidence="2" id="KW-0662">Pyridine nucleotide biosynthesis</keyword>
<sequence>MACHPLSDNARMADALLIIDYQRDFLPPGGALAVAGGDGIARRINALARDDAFALVVATRDWHPPDHRSFREQGGPWPPHCVQGTPGAELSPQLDRSRIAVIVDAGVRPQDDGYSGFESPRMLEVLREHGITAVTVVGLATDYCVLHTARDAIGAGFAVTVDTSAVRPVDVRPGDGERALAELGALGARIVDLSAAG</sequence>
<evidence type="ECO:0000259" key="8">
    <source>
        <dbReference type="Pfam" id="PF00857"/>
    </source>
</evidence>
<evidence type="ECO:0000256" key="5">
    <source>
        <dbReference type="ARBA" id="ARBA00037900"/>
    </source>
</evidence>
<dbReference type="AlphaFoldDB" id="A0A9E6XYQ3"/>
<evidence type="ECO:0000256" key="6">
    <source>
        <dbReference type="ARBA" id="ARBA00039017"/>
    </source>
</evidence>
<proteinExistence type="inferred from homology"/>
<keyword evidence="4 9" id="KW-0378">Hydrolase</keyword>
<dbReference type="InterPro" id="IPR052347">
    <property type="entry name" value="Isochorismatase_Nicotinamidase"/>
</dbReference>
<comment type="similarity">
    <text evidence="1">Belongs to the isochorismatase family.</text>
</comment>